<feature type="domain" description="WW" evidence="5">
    <location>
        <begin position="92"/>
        <end position="131"/>
    </location>
</feature>
<dbReference type="PANTHER" id="PTHR19848">
    <property type="entry name" value="WD40 REPEAT PROTEIN"/>
    <property type="match status" value="1"/>
</dbReference>
<evidence type="ECO:0000256" key="1">
    <source>
        <dbReference type="ARBA" id="ARBA00022574"/>
    </source>
</evidence>
<feature type="region of interest" description="Disordered" evidence="4">
    <location>
        <begin position="445"/>
        <end position="527"/>
    </location>
</feature>
<dbReference type="InterPro" id="IPR015943">
    <property type="entry name" value="WD40/YVTN_repeat-like_dom_sf"/>
</dbReference>
<dbReference type="SMART" id="SM00456">
    <property type="entry name" value="WW"/>
    <property type="match status" value="1"/>
</dbReference>
<dbReference type="InterPro" id="IPR001202">
    <property type="entry name" value="WW_dom"/>
</dbReference>
<dbReference type="InterPro" id="IPR019775">
    <property type="entry name" value="WD40_repeat_CS"/>
</dbReference>
<dbReference type="SUPFAM" id="SSF51045">
    <property type="entry name" value="WW domain"/>
    <property type="match status" value="1"/>
</dbReference>
<evidence type="ECO:0000259" key="5">
    <source>
        <dbReference type="PROSITE" id="PS50020"/>
    </source>
</evidence>
<dbReference type="OrthoDB" id="284782at2759"/>
<dbReference type="PROSITE" id="PS00678">
    <property type="entry name" value="WD_REPEATS_1"/>
    <property type="match status" value="1"/>
</dbReference>
<dbReference type="PROSITE" id="PS50294">
    <property type="entry name" value="WD_REPEATS_REGION"/>
    <property type="match status" value="2"/>
</dbReference>
<feature type="repeat" description="WD" evidence="3">
    <location>
        <begin position="231"/>
        <end position="272"/>
    </location>
</feature>
<dbReference type="EMBL" id="KN836091">
    <property type="protein sequence ID" value="KIK32865.1"/>
    <property type="molecule type" value="Genomic_DNA"/>
</dbReference>
<dbReference type="CDD" id="cd00201">
    <property type="entry name" value="WW"/>
    <property type="match status" value="1"/>
</dbReference>
<keyword evidence="7" id="KW-1185">Reference proteome</keyword>
<dbReference type="Pfam" id="PF00400">
    <property type="entry name" value="WD40"/>
    <property type="match status" value="5"/>
</dbReference>
<dbReference type="InterPro" id="IPR036322">
    <property type="entry name" value="WD40_repeat_dom_sf"/>
</dbReference>
<sequence>MSHAKAESSTSAKQREANQGQPSDSSRPVAHQKREQYPPRYGAQFRQDALWEGGNEALPPGWRESKEEGDDQPQYWDGALFMNTEYRPLPGVRLHDSWQLIPGCEWHISPLGRSYFVNHNTRTTSWKKPRPERPAGSLKPERIIKRDSPWYNGSLACLGTSGDILSISGGAIRQWTRAGKPVEKLFDVEGGVASVDVMAASLDGLMVVGQCGDGRVRLWNIKEGSLIGHPWEGSNIEVGCLVWSPNGAEVAGGSVDGTIRRWNPATGRQLTPLIKRSNEWIYAIKYSPQGDKFASGGDDDIIRVWSKDGKLLIEIKGHDRLVTSLCWSKDGEHIFSGSIDHTRIRKWQWIDGKELVVFRGHSNGVASLCLSPDGSHLVSASDDYSVRIWDLKTNQQVGDPLWHDDRVRVVAMSSDGQYFASAISGPDAKIYMWSLDAALERARGLGDDTTSKTKPKVRAVPARDISLAPRQQSNNRGLGRYGNDFWGDDTSRTPRHSADTSSSPRLRNFFGSLRSSSRSANTPSIQLQPRRLNFSSFPVTISRRPVTVAPCREEDRYGITPETDAEAAAAMQRTNSNDVGSSTAQAQTATGTGTQRPHGQPTQSAQGQSSDLAAGEPLIGCCGFYLVRRRPASN</sequence>
<organism evidence="6 7">
    <name type="scientific">Suillus luteus UH-Slu-Lm8-n1</name>
    <dbReference type="NCBI Taxonomy" id="930992"/>
    <lineage>
        <taxon>Eukaryota</taxon>
        <taxon>Fungi</taxon>
        <taxon>Dikarya</taxon>
        <taxon>Basidiomycota</taxon>
        <taxon>Agaricomycotina</taxon>
        <taxon>Agaricomycetes</taxon>
        <taxon>Agaricomycetidae</taxon>
        <taxon>Boletales</taxon>
        <taxon>Suillineae</taxon>
        <taxon>Suillaceae</taxon>
        <taxon>Suillus</taxon>
    </lineage>
</organism>
<dbReference type="PROSITE" id="PS50082">
    <property type="entry name" value="WD_REPEATS_2"/>
    <property type="match status" value="3"/>
</dbReference>
<evidence type="ECO:0000313" key="7">
    <source>
        <dbReference type="Proteomes" id="UP000054485"/>
    </source>
</evidence>
<dbReference type="InterPro" id="IPR001680">
    <property type="entry name" value="WD40_rpt"/>
</dbReference>
<feature type="compositionally biased region" description="Polar residues" evidence="4">
    <location>
        <begin position="7"/>
        <end position="26"/>
    </location>
</feature>
<reference evidence="7" key="2">
    <citation type="submission" date="2015-01" db="EMBL/GenBank/DDBJ databases">
        <title>Evolutionary Origins and Diversification of the Mycorrhizal Mutualists.</title>
        <authorList>
            <consortium name="DOE Joint Genome Institute"/>
            <consortium name="Mycorrhizal Genomics Consortium"/>
            <person name="Kohler A."/>
            <person name="Kuo A."/>
            <person name="Nagy L.G."/>
            <person name="Floudas D."/>
            <person name="Copeland A."/>
            <person name="Barry K.W."/>
            <person name="Cichocki N."/>
            <person name="Veneault-Fourrey C."/>
            <person name="LaButti K."/>
            <person name="Lindquist E.A."/>
            <person name="Lipzen A."/>
            <person name="Lundell T."/>
            <person name="Morin E."/>
            <person name="Murat C."/>
            <person name="Riley R."/>
            <person name="Ohm R."/>
            <person name="Sun H."/>
            <person name="Tunlid A."/>
            <person name="Henrissat B."/>
            <person name="Grigoriev I.V."/>
            <person name="Hibbett D.S."/>
            <person name="Martin F."/>
        </authorList>
    </citation>
    <scope>NUCLEOTIDE SEQUENCE [LARGE SCALE GENOMIC DNA]</scope>
    <source>
        <strain evidence="7">UH-Slu-Lm8-n1</strain>
    </source>
</reference>
<evidence type="ECO:0000256" key="2">
    <source>
        <dbReference type="ARBA" id="ARBA00022737"/>
    </source>
</evidence>
<dbReference type="Gene3D" id="2.130.10.10">
    <property type="entry name" value="YVTN repeat-like/Quinoprotein amine dehydrogenase"/>
    <property type="match status" value="2"/>
</dbReference>
<dbReference type="AlphaFoldDB" id="A0A0C9Z5W0"/>
<dbReference type="PANTHER" id="PTHR19848:SF8">
    <property type="entry name" value="F-BOX AND WD REPEAT DOMAIN CONTAINING 7"/>
    <property type="match status" value="1"/>
</dbReference>
<dbReference type="CDD" id="cd00200">
    <property type="entry name" value="WD40"/>
    <property type="match status" value="1"/>
</dbReference>
<dbReference type="SMART" id="SM00320">
    <property type="entry name" value="WD40"/>
    <property type="match status" value="6"/>
</dbReference>
<keyword evidence="2" id="KW-0677">Repeat</keyword>
<dbReference type="Pfam" id="PF00397">
    <property type="entry name" value="WW"/>
    <property type="match status" value="1"/>
</dbReference>
<protein>
    <recommendedName>
        <fullName evidence="5">WW domain-containing protein</fullName>
    </recommendedName>
</protein>
<dbReference type="Gene3D" id="2.20.70.10">
    <property type="match status" value="1"/>
</dbReference>
<feature type="compositionally biased region" description="Low complexity" evidence="4">
    <location>
        <begin position="580"/>
        <end position="595"/>
    </location>
</feature>
<dbReference type="InterPro" id="IPR036020">
    <property type="entry name" value="WW_dom_sf"/>
</dbReference>
<feature type="compositionally biased region" description="Polar residues" evidence="4">
    <location>
        <begin position="600"/>
        <end position="611"/>
    </location>
</feature>
<keyword evidence="1 3" id="KW-0853">WD repeat</keyword>
<feature type="repeat" description="WD" evidence="3">
    <location>
        <begin position="358"/>
        <end position="399"/>
    </location>
</feature>
<evidence type="ECO:0000256" key="3">
    <source>
        <dbReference type="PROSITE-ProRule" id="PRU00221"/>
    </source>
</evidence>
<gene>
    <name evidence="6" type="ORF">CY34DRAFT_814025</name>
</gene>
<feature type="region of interest" description="Disordered" evidence="4">
    <location>
        <begin position="566"/>
        <end position="611"/>
    </location>
</feature>
<proteinExistence type="predicted"/>
<name>A0A0C9Z5W0_9AGAM</name>
<dbReference type="STRING" id="930992.A0A0C9Z5W0"/>
<accession>A0A0C9Z5W0</accession>
<feature type="compositionally biased region" description="Basic and acidic residues" evidence="4">
    <location>
        <begin position="489"/>
        <end position="498"/>
    </location>
</feature>
<feature type="compositionally biased region" description="Polar residues" evidence="4">
    <location>
        <begin position="513"/>
        <end position="527"/>
    </location>
</feature>
<evidence type="ECO:0000313" key="6">
    <source>
        <dbReference type="EMBL" id="KIK32865.1"/>
    </source>
</evidence>
<dbReference type="SUPFAM" id="SSF50978">
    <property type="entry name" value="WD40 repeat-like"/>
    <property type="match status" value="1"/>
</dbReference>
<feature type="region of interest" description="Disordered" evidence="4">
    <location>
        <begin position="1"/>
        <end position="72"/>
    </location>
</feature>
<dbReference type="InParanoid" id="A0A0C9Z5W0"/>
<dbReference type="PROSITE" id="PS50020">
    <property type="entry name" value="WW_DOMAIN_2"/>
    <property type="match status" value="1"/>
</dbReference>
<dbReference type="HOGENOM" id="CLU_000288_57_33_1"/>
<dbReference type="Proteomes" id="UP000054485">
    <property type="component" value="Unassembled WGS sequence"/>
</dbReference>
<reference evidence="6 7" key="1">
    <citation type="submission" date="2014-04" db="EMBL/GenBank/DDBJ databases">
        <authorList>
            <consortium name="DOE Joint Genome Institute"/>
            <person name="Kuo A."/>
            <person name="Ruytinx J."/>
            <person name="Rineau F."/>
            <person name="Colpaert J."/>
            <person name="Kohler A."/>
            <person name="Nagy L.G."/>
            <person name="Floudas D."/>
            <person name="Copeland A."/>
            <person name="Barry K.W."/>
            <person name="Cichocki N."/>
            <person name="Veneault-Fourrey C."/>
            <person name="LaButti K."/>
            <person name="Lindquist E.A."/>
            <person name="Lipzen A."/>
            <person name="Lundell T."/>
            <person name="Morin E."/>
            <person name="Murat C."/>
            <person name="Sun H."/>
            <person name="Tunlid A."/>
            <person name="Henrissat B."/>
            <person name="Grigoriev I.V."/>
            <person name="Hibbett D.S."/>
            <person name="Martin F."/>
            <person name="Nordberg H.P."/>
            <person name="Cantor M.N."/>
            <person name="Hua S.X."/>
        </authorList>
    </citation>
    <scope>NUCLEOTIDE SEQUENCE [LARGE SCALE GENOMIC DNA]</scope>
    <source>
        <strain evidence="6 7">UH-Slu-Lm8-n1</strain>
    </source>
</reference>
<feature type="repeat" description="WD" evidence="3">
    <location>
        <begin position="274"/>
        <end position="306"/>
    </location>
</feature>
<evidence type="ECO:0000256" key="4">
    <source>
        <dbReference type="SAM" id="MobiDB-lite"/>
    </source>
</evidence>